<evidence type="ECO:0000313" key="1">
    <source>
        <dbReference type="EMBL" id="GBP51354.1"/>
    </source>
</evidence>
<evidence type="ECO:0000313" key="2">
    <source>
        <dbReference type="Proteomes" id="UP000299102"/>
    </source>
</evidence>
<name>A0A4C1WMK5_EUMVA</name>
<accession>A0A4C1WMK5</accession>
<proteinExistence type="predicted"/>
<dbReference type="EMBL" id="BGZK01000579">
    <property type="protein sequence ID" value="GBP51354.1"/>
    <property type="molecule type" value="Genomic_DNA"/>
</dbReference>
<comment type="caution">
    <text evidence="1">The sequence shown here is derived from an EMBL/GenBank/DDBJ whole genome shotgun (WGS) entry which is preliminary data.</text>
</comment>
<sequence length="97" mass="10299">MPFPEAPSSPTTLLRRGNPEGFQRLCAPLAPLCLLAASDEAVKAYGLTASAVTFQGVFSPCKSDTPPCARAHGLSIMGFYPPCPSRGEDYKKNALIK</sequence>
<dbReference type="AlphaFoldDB" id="A0A4C1WMK5"/>
<gene>
    <name evidence="1" type="ORF">EVAR_34140_1</name>
</gene>
<dbReference type="Proteomes" id="UP000299102">
    <property type="component" value="Unassembled WGS sequence"/>
</dbReference>
<reference evidence="1 2" key="1">
    <citation type="journal article" date="2019" name="Commun. Biol.">
        <title>The bagworm genome reveals a unique fibroin gene that provides high tensile strength.</title>
        <authorList>
            <person name="Kono N."/>
            <person name="Nakamura H."/>
            <person name="Ohtoshi R."/>
            <person name="Tomita M."/>
            <person name="Numata K."/>
            <person name="Arakawa K."/>
        </authorList>
    </citation>
    <scope>NUCLEOTIDE SEQUENCE [LARGE SCALE GENOMIC DNA]</scope>
</reference>
<protein>
    <submittedName>
        <fullName evidence="1">Uncharacterized protein</fullName>
    </submittedName>
</protein>
<organism evidence="1 2">
    <name type="scientific">Eumeta variegata</name>
    <name type="common">Bagworm moth</name>
    <name type="synonym">Eumeta japonica</name>
    <dbReference type="NCBI Taxonomy" id="151549"/>
    <lineage>
        <taxon>Eukaryota</taxon>
        <taxon>Metazoa</taxon>
        <taxon>Ecdysozoa</taxon>
        <taxon>Arthropoda</taxon>
        <taxon>Hexapoda</taxon>
        <taxon>Insecta</taxon>
        <taxon>Pterygota</taxon>
        <taxon>Neoptera</taxon>
        <taxon>Endopterygota</taxon>
        <taxon>Lepidoptera</taxon>
        <taxon>Glossata</taxon>
        <taxon>Ditrysia</taxon>
        <taxon>Tineoidea</taxon>
        <taxon>Psychidae</taxon>
        <taxon>Oiketicinae</taxon>
        <taxon>Eumeta</taxon>
    </lineage>
</organism>
<keyword evidence="2" id="KW-1185">Reference proteome</keyword>